<dbReference type="EC" id="5.1.3.20" evidence="5"/>
<dbReference type="Pfam" id="PF01370">
    <property type="entry name" value="Epimerase"/>
    <property type="match status" value="1"/>
</dbReference>
<accession>A0A3B0USC4</accession>
<dbReference type="GO" id="GO:0008712">
    <property type="term" value="F:ADP-glyceromanno-heptose 6-epimerase activity"/>
    <property type="evidence" value="ECO:0007669"/>
    <property type="project" value="UniProtKB-EC"/>
</dbReference>
<dbReference type="Gene3D" id="3.40.50.720">
    <property type="entry name" value="NAD(P)-binding Rossmann-like Domain"/>
    <property type="match status" value="1"/>
</dbReference>
<evidence type="ECO:0000256" key="1">
    <source>
        <dbReference type="ARBA" id="ARBA00022857"/>
    </source>
</evidence>
<dbReference type="InterPro" id="IPR011912">
    <property type="entry name" value="Heptose_epim"/>
</dbReference>
<dbReference type="SUPFAM" id="SSF51735">
    <property type="entry name" value="NAD(P)-binding Rossmann-fold domains"/>
    <property type="match status" value="1"/>
</dbReference>
<keyword evidence="1" id="KW-0521">NADP</keyword>
<feature type="domain" description="NAD-dependent epimerase/dehydratase" evidence="4">
    <location>
        <begin position="5"/>
        <end position="226"/>
    </location>
</feature>
<organism evidence="5">
    <name type="scientific">hydrothermal vent metagenome</name>
    <dbReference type="NCBI Taxonomy" id="652676"/>
    <lineage>
        <taxon>unclassified sequences</taxon>
        <taxon>metagenomes</taxon>
        <taxon>ecological metagenomes</taxon>
    </lineage>
</organism>
<protein>
    <submittedName>
        <fullName evidence="5">ADP-L-glycero-D-manno-heptose-6-epimerase</fullName>
        <ecNumber evidence="5">5.1.3.20</ecNumber>
    </submittedName>
</protein>
<evidence type="ECO:0000259" key="4">
    <source>
        <dbReference type="Pfam" id="PF01370"/>
    </source>
</evidence>
<evidence type="ECO:0000313" key="5">
    <source>
        <dbReference type="EMBL" id="VAW28137.1"/>
    </source>
</evidence>
<dbReference type="EMBL" id="UOET01000198">
    <property type="protein sequence ID" value="VAW28137.1"/>
    <property type="molecule type" value="Genomic_DNA"/>
</dbReference>
<reference evidence="5" key="1">
    <citation type="submission" date="2018-06" db="EMBL/GenBank/DDBJ databases">
        <authorList>
            <person name="Zhirakovskaya E."/>
        </authorList>
    </citation>
    <scope>NUCLEOTIDE SEQUENCE</scope>
</reference>
<dbReference type="GO" id="GO:0005975">
    <property type="term" value="P:carbohydrate metabolic process"/>
    <property type="evidence" value="ECO:0007669"/>
    <property type="project" value="InterPro"/>
</dbReference>
<evidence type="ECO:0000256" key="3">
    <source>
        <dbReference type="ARBA" id="ARBA00023277"/>
    </source>
</evidence>
<dbReference type="Gene3D" id="3.90.25.10">
    <property type="entry name" value="UDP-galactose 4-epimerase, domain 1"/>
    <property type="match status" value="1"/>
</dbReference>
<proteinExistence type="predicted"/>
<dbReference type="PANTHER" id="PTHR43103:SF3">
    <property type="entry name" value="ADP-L-GLYCERO-D-MANNO-HEPTOSE-6-EPIMERASE"/>
    <property type="match status" value="1"/>
</dbReference>
<sequence length="304" mass="35293">KLNLEGIRNVVIVDDFTKRAKENNVMGKNYTLKVQRDDFFLWFDEYADEVELVIHLGARTDTTESDVNVFNILNLEYSKQIWMRCASHNIPLIYASSAATYGGGEFGYDDNHEIVEKLKPLNAYGNSKNDFDKWALKQEKQPPFWAGLKFFNVYGPNEYHKGRMASVIFHAFHQIGETGRVRLFRSHRPDFEDGKQLRDFVYVKDLADVIWFLMYHRPASGLYNLGTGKARTFLDLAKATFAAMDREPVIEFIDTPEDIRDKYQYFTEANMKKLRDAGYDKSFTSLEAGVDDYVRGYLSTGKYY</sequence>
<keyword evidence="2 5" id="KW-0413">Isomerase</keyword>
<dbReference type="AlphaFoldDB" id="A0A3B0USC4"/>
<evidence type="ECO:0000256" key="2">
    <source>
        <dbReference type="ARBA" id="ARBA00023235"/>
    </source>
</evidence>
<dbReference type="GO" id="GO:0050661">
    <property type="term" value="F:NADP binding"/>
    <property type="evidence" value="ECO:0007669"/>
    <property type="project" value="InterPro"/>
</dbReference>
<dbReference type="InterPro" id="IPR036291">
    <property type="entry name" value="NAD(P)-bd_dom_sf"/>
</dbReference>
<keyword evidence="3" id="KW-0119">Carbohydrate metabolism</keyword>
<gene>
    <name evidence="5" type="ORF">MNBD_BACTEROID07-1491</name>
</gene>
<feature type="non-terminal residue" evidence="5">
    <location>
        <position position="1"/>
    </location>
</feature>
<dbReference type="PANTHER" id="PTHR43103">
    <property type="entry name" value="NUCLEOSIDE-DIPHOSPHATE-SUGAR EPIMERASE"/>
    <property type="match status" value="1"/>
</dbReference>
<dbReference type="InterPro" id="IPR001509">
    <property type="entry name" value="Epimerase_deHydtase"/>
</dbReference>
<name>A0A3B0USC4_9ZZZZ</name>
<dbReference type="CDD" id="cd05248">
    <property type="entry name" value="ADP_GME_SDR_e"/>
    <property type="match status" value="1"/>
</dbReference>
<dbReference type="NCBIfam" id="TIGR02197">
    <property type="entry name" value="heptose_epim"/>
    <property type="match status" value="1"/>
</dbReference>